<evidence type="ECO:0000256" key="5">
    <source>
        <dbReference type="ARBA" id="ARBA00023002"/>
    </source>
</evidence>
<dbReference type="VEuPathDB" id="FungiDB:EYZ11_007573"/>
<evidence type="ECO:0000256" key="9">
    <source>
        <dbReference type="RuleBase" id="RU000461"/>
    </source>
</evidence>
<evidence type="ECO:0000256" key="3">
    <source>
        <dbReference type="ARBA" id="ARBA00022617"/>
    </source>
</evidence>
<dbReference type="GO" id="GO:0016712">
    <property type="term" value="F:oxidoreductase activity, acting on paired donors, with incorporation or reduction of molecular oxygen, reduced flavin or flavoprotein as one donor, and incorporation of one atom of oxygen"/>
    <property type="evidence" value="ECO:0007669"/>
    <property type="project" value="InterPro"/>
</dbReference>
<evidence type="ECO:0000256" key="10">
    <source>
        <dbReference type="SAM" id="Phobius"/>
    </source>
</evidence>
<dbReference type="PROSITE" id="PS00086">
    <property type="entry name" value="CYTOCHROME_P450"/>
    <property type="match status" value="1"/>
</dbReference>
<dbReference type="Gene3D" id="1.10.630.10">
    <property type="entry name" value="Cytochrome P450"/>
    <property type="match status" value="1"/>
</dbReference>
<evidence type="ECO:0000256" key="8">
    <source>
        <dbReference type="PIRSR" id="PIRSR602402-1"/>
    </source>
</evidence>
<dbReference type="Proteomes" id="UP000324241">
    <property type="component" value="Unassembled WGS sequence"/>
</dbReference>
<dbReference type="InterPro" id="IPR017972">
    <property type="entry name" value="Cyt_P450_CS"/>
</dbReference>
<protein>
    <recommendedName>
        <fullName evidence="13">Cytochrome P450</fullName>
    </recommendedName>
</protein>
<comment type="cofactor">
    <cofactor evidence="1 8">
        <name>heme</name>
        <dbReference type="ChEBI" id="CHEBI:30413"/>
    </cofactor>
</comment>
<dbReference type="RefSeq" id="XP_033426292.1">
    <property type="nucleotide sequence ID" value="XM_033570260.1"/>
</dbReference>
<keyword evidence="7 9" id="KW-0503">Monooxygenase</keyword>
<dbReference type="InterPro" id="IPR002402">
    <property type="entry name" value="Cyt_P450_E_grp-II"/>
</dbReference>
<comment type="similarity">
    <text evidence="2 9">Belongs to the cytochrome P450 family.</text>
</comment>
<dbReference type="PRINTS" id="PR01239">
    <property type="entry name" value="EP450IICYP52"/>
</dbReference>
<evidence type="ECO:0000313" key="11">
    <source>
        <dbReference type="EMBL" id="KAA8646931.1"/>
    </source>
</evidence>
<evidence type="ECO:0008006" key="13">
    <source>
        <dbReference type="Google" id="ProtNLM"/>
    </source>
</evidence>
<dbReference type="Pfam" id="PF00067">
    <property type="entry name" value="p450"/>
    <property type="match status" value="1"/>
</dbReference>
<dbReference type="CDD" id="cd11063">
    <property type="entry name" value="CYP52"/>
    <property type="match status" value="1"/>
</dbReference>
<dbReference type="PRINTS" id="PR00464">
    <property type="entry name" value="EP450II"/>
</dbReference>
<sequence length="518" mass="59017">MNTTIDLSFSVIGISSAIVYVLYIGLGKLLHALRARRLGCKPAFIRPSFPLGIGILKRNLDATDNQVLQIEDWKVYHELDKRSTWYQNVLGYWHHVTNDPKNVQAILATQFNDFELGPVRKGSVAPFLGTGIFSTDGKEWQHNRALLRPQFSRGQVADLQLEETHVQHLFRRLPVSSDSWTDELDLMPLFFNLTLDSATEFLFGQSVHSQSMTPSIHNELGKKDQLDWASFGKSFDAATVAVNARAKLMDLYYLYSPQSFKENCKEVHRFAEYYVDLALSGLPPSGHSDKKESYIFLQELAKETRDRTELRNQLLHILLAGRDTTAGLLGWTFYLLARHPHIYAKLREIILDRFGPVSNTSVISFESLKSCSYLQQVMSEALRLYPIVPTNSRRCVRNTTLPRGGGADGLSPVYVRAGEEVVYNVHIMHRRKDIWGQDADEFHPERWEGYKPGWEYLPFNGGPRICLGQQFALTEAGYVTVRLLQKFDRVENLDKSTVTKQRSATATPVKLLLRLHEA</sequence>
<organism evidence="11 12">
    <name type="scientific">Aspergillus tanneri</name>
    <dbReference type="NCBI Taxonomy" id="1220188"/>
    <lineage>
        <taxon>Eukaryota</taxon>
        <taxon>Fungi</taxon>
        <taxon>Dikarya</taxon>
        <taxon>Ascomycota</taxon>
        <taxon>Pezizomycotina</taxon>
        <taxon>Eurotiomycetes</taxon>
        <taxon>Eurotiomycetidae</taxon>
        <taxon>Eurotiales</taxon>
        <taxon>Aspergillaceae</taxon>
        <taxon>Aspergillus</taxon>
        <taxon>Aspergillus subgen. Circumdati</taxon>
    </lineage>
</organism>
<keyword evidence="4 8" id="KW-0479">Metal-binding</keyword>
<feature type="transmembrane region" description="Helical" evidence="10">
    <location>
        <begin position="6"/>
        <end position="26"/>
    </location>
</feature>
<evidence type="ECO:0000313" key="12">
    <source>
        <dbReference type="Proteomes" id="UP000324241"/>
    </source>
</evidence>
<accession>A0A5M9MIV4</accession>
<dbReference type="GO" id="GO:0005506">
    <property type="term" value="F:iron ion binding"/>
    <property type="evidence" value="ECO:0007669"/>
    <property type="project" value="InterPro"/>
</dbReference>
<keyword evidence="10" id="KW-0812">Transmembrane</keyword>
<dbReference type="PANTHER" id="PTHR24287">
    <property type="entry name" value="P450, PUTATIVE (EUROFUNG)-RELATED"/>
    <property type="match status" value="1"/>
</dbReference>
<keyword evidence="6 8" id="KW-0408">Iron</keyword>
<keyword evidence="5 9" id="KW-0560">Oxidoreductase</keyword>
<dbReference type="GeneID" id="54328308"/>
<dbReference type="InterPro" id="IPR036396">
    <property type="entry name" value="Cyt_P450_sf"/>
</dbReference>
<dbReference type="AlphaFoldDB" id="A0A5M9MIV4"/>
<evidence type="ECO:0000256" key="7">
    <source>
        <dbReference type="ARBA" id="ARBA00023033"/>
    </source>
</evidence>
<dbReference type="InterPro" id="IPR001128">
    <property type="entry name" value="Cyt_P450"/>
</dbReference>
<dbReference type="InterPro" id="IPR002974">
    <property type="entry name" value="Cyt_P450_E_CYP52_ascomycetes"/>
</dbReference>
<evidence type="ECO:0000256" key="2">
    <source>
        <dbReference type="ARBA" id="ARBA00010617"/>
    </source>
</evidence>
<dbReference type="PANTHER" id="PTHR24287:SF1">
    <property type="entry name" value="P450, PUTATIVE (EUROFUNG)-RELATED"/>
    <property type="match status" value="1"/>
</dbReference>
<evidence type="ECO:0000256" key="4">
    <source>
        <dbReference type="ARBA" id="ARBA00022723"/>
    </source>
</evidence>
<keyword evidence="3 8" id="KW-0349">Heme</keyword>
<feature type="binding site" description="axial binding residue" evidence="8">
    <location>
        <position position="466"/>
    </location>
    <ligand>
        <name>heme</name>
        <dbReference type="ChEBI" id="CHEBI:30413"/>
    </ligand>
    <ligandPart>
        <name>Fe</name>
        <dbReference type="ChEBI" id="CHEBI:18248"/>
    </ligandPart>
</feature>
<keyword evidence="10" id="KW-1133">Transmembrane helix</keyword>
<dbReference type="GO" id="GO:0020037">
    <property type="term" value="F:heme binding"/>
    <property type="evidence" value="ECO:0007669"/>
    <property type="project" value="InterPro"/>
</dbReference>
<reference evidence="11 12" key="1">
    <citation type="submission" date="2019-08" db="EMBL/GenBank/DDBJ databases">
        <title>The genome sequence of a newly discovered highly antifungal drug resistant Aspergillus species, Aspergillus tanneri NIH 1004.</title>
        <authorList>
            <person name="Mounaud S."/>
            <person name="Singh I."/>
            <person name="Joardar V."/>
            <person name="Pakala S."/>
            <person name="Pakala S."/>
            <person name="Venepally P."/>
            <person name="Chung J.K."/>
            <person name="Losada L."/>
            <person name="Nierman W.C."/>
        </authorList>
    </citation>
    <scope>NUCLEOTIDE SEQUENCE [LARGE SCALE GENOMIC DNA]</scope>
    <source>
        <strain evidence="11 12">NIH1004</strain>
    </source>
</reference>
<name>A0A5M9MIV4_9EURO</name>
<dbReference type="SUPFAM" id="SSF48264">
    <property type="entry name" value="Cytochrome P450"/>
    <property type="match status" value="1"/>
</dbReference>
<evidence type="ECO:0000256" key="1">
    <source>
        <dbReference type="ARBA" id="ARBA00001971"/>
    </source>
</evidence>
<comment type="caution">
    <text evidence="11">The sequence shown here is derived from an EMBL/GenBank/DDBJ whole genome shotgun (WGS) entry which is preliminary data.</text>
</comment>
<dbReference type="InterPro" id="IPR047146">
    <property type="entry name" value="Cyt_P450_E_CYP52_fungi"/>
</dbReference>
<proteinExistence type="inferred from homology"/>
<dbReference type="OrthoDB" id="1470350at2759"/>
<gene>
    <name evidence="11" type="ORF">ATNIH1004_005606</name>
</gene>
<keyword evidence="10" id="KW-0472">Membrane</keyword>
<evidence type="ECO:0000256" key="6">
    <source>
        <dbReference type="ARBA" id="ARBA00023004"/>
    </source>
</evidence>
<dbReference type="PRINTS" id="PR00385">
    <property type="entry name" value="P450"/>
</dbReference>
<dbReference type="EMBL" id="QUQM01000004">
    <property type="protein sequence ID" value="KAA8646931.1"/>
    <property type="molecule type" value="Genomic_DNA"/>
</dbReference>